<dbReference type="SMART" id="SM00382">
    <property type="entry name" value="AAA"/>
    <property type="match status" value="1"/>
</dbReference>
<dbReference type="InterPro" id="IPR003439">
    <property type="entry name" value="ABC_transporter-like_ATP-bd"/>
</dbReference>
<dbReference type="InterPro" id="IPR027417">
    <property type="entry name" value="P-loop_NTPase"/>
</dbReference>
<dbReference type="InterPro" id="IPR003593">
    <property type="entry name" value="AAA+_ATPase"/>
</dbReference>
<dbReference type="InterPro" id="IPR050166">
    <property type="entry name" value="ABC_transporter_ATP-bind"/>
</dbReference>
<name>A0A2J8I306_VIBDI</name>
<evidence type="ECO:0000256" key="4">
    <source>
        <dbReference type="ARBA" id="ARBA00022840"/>
    </source>
</evidence>
<protein>
    <submittedName>
        <fullName evidence="7">ABC transporter</fullName>
    </submittedName>
</protein>
<evidence type="ECO:0000256" key="1">
    <source>
        <dbReference type="ARBA" id="ARBA00005417"/>
    </source>
</evidence>
<evidence type="ECO:0000259" key="6">
    <source>
        <dbReference type="PROSITE" id="PS50893"/>
    </source>
</evidence>
<dbReference type="GO" id="GO:0016887">
    <property type="term" value="F:ATP hydrolysis activity"/>
    <property type="evidence" value="ECO:0007669"/>
    <property type="project" value="InterPro"/>
</dbReference>
<dbReference type="RefSeq" id="WP_102966263.1">
    <property type="nucleotide sequence ID" value="NZ_JAPWHJ010000012.1"/>
</dbReference>
<evidence type="ECO:0000313" key="8">
    <source>
        <dbReference type="Proteomes" id="UP000236449"/>
    </source>
</evidence>
<proteinExistence type="inferred from homology"/>
<evidence type="ECO:0000256" key="5">
    <source>
        <dbReference type="SAM" id="MobiDB-lite"/>
    </source>
</evidence>
<gene>
    <name evidence="7" type="ORF">C1N32_11360</name>
</gene>
<feature type="region of interest" description="Disordered" evidence="5">
    <location>
        <begin position="257"/>
        <end position="280"/>
    </location>
</feature>
<dbReference type="PANTHER" id="PTHR42788:SF13">
    <property type="entry name" value="ALIPHATIC SULFONATES IMPORT ATP-BINDING PROTEIN SSUB"/>
    <property type="match status" value="1"/>
</dbReference>
<dbReference type="InterPro" id="IPR017871">
    <property type="entry name" value="ABC_transporter-like_CS"/>
</dbReference>
<evidence type="ECO:0000256" key="2">
    <source>
        <dbReference type="ARBA" id="ARBA00022448"/>
    </source>
</evidence>
<comment type="caution">
    <text evidence="7">The sequence shown here is derived from an EMBL/GenBank/DDBJ whole genome shotgun (WGS) entry which is preliminary data.</text>
</comment>
<evidence type="ECO:0000313" key="7">
    <source>
        <dbReference type="EMBL" id="PNI04922.1"/>
    </source>
</evidence>
<dbReference type="AlphaFoldDB" id="A0A2J8I306"/>
<dbReference type="PROSITE" id="PS00211">
    <property type="entry name" value="ABC_TRANSPORTER_1"/>
    <property type="match status" value="1"/>
</dbReference>
<dbReference type="EMBL" id="POSK01000006">
    <property type="protein sequence ID" value="PNI04922.1"/>
    <property type="molecule type" value="Genomic_DNA"/>
</dbReference>
<dbReference type="Gene3D" id="3.40.50.300">
    <property type="entry name" value="P-loop containing nucleotide triphosphate hydrolases"/>
    <property type="match status" value="1"/>
</dbReference>
<keyword evidence="2" id="KW-0813">Transport</keyword>
<dbReference type="OrthoDB" id="9802264at2"/>
<feature type="compositionally biased region" description="Basic and acidic residues" evidence="5">
    <location>
        <begin position="266"/>
        <end position="280"/>
    </location>
</feature>
<accession>A0A2J8I306</accession>
<organism evidence="7 8">
    <name type="scientific">Vibrio diazotrophicus</name>
    <dbReference type="NCBI Taxonomy" id="685"/>
    <lineage>
        <taxon>Bacteria</taxon>
        <taxon>Pseudomonadati</taxon>
        <taxon>Pseudomonadota</taxon>
        <taxon>Gammaproteobacteria</taxon>
        <taxon>Vibrionales</taxon>
        <taxon>Vibrionaceae</taxon>
        <taxon>Vibrio</taxon>
    </lineage>
</organism>
<dbReference type="PANTHER" id="PTHR42788">
    <property type="entry name" value="TAURINE IMPORT ATP-BINDING PROTEIN-RELATED"/>
    <property type="match status" value="1"/>
</dbReference>
<comment type="similarity">
    <text evidence="1">Belongs to the ABC transporter superfamily.</text>
</comment>
<dbReference type="Pfam" id="PF00005">
    <property type="entry name" value="ABC_tran"/>
    <property type="match status" value="1"/>
</dbReference>
<dbReference type="CDD" id="cd03293">
    <property type="entry name" value="ABC_NrtD_SsuB_transporters"/>
    <property type="match status" value="1"/>
</dbReference>
<sequence length="280" mass="31517">MQPFVSFKRIGHTYNSDKHSVTVLNDVDFNVEKHEFVAIVGPSGCGKSTLLRLLSGLIIPTQGEISVFGHAVTGPREDIGIVFQKPTLLPWKNILDNILFPLKHKFNYVSPKDRQNAQELLNTVGLAGFENSMPDQLSGGMQQRVGIARALLLNPDILIMDEPFSALDALTREEMGFELQKIWMEKPKTVLFITHSISEAVLLADKVLVMGPRPSTVLEEIKIDLPRPRNIHTLQDAKFGTYTNKIREYFYRSEKSNVTSSEETDSQDKDNVEPIRRTVA</sequence>
<evidence type="ECO:0000256" key="3">
    <source>
        <dbReference type="ARBA" id="ARBA00022741"/>
    </source>
</evidence>
<dbReference type="PROSITE" id="PS50893">
    <property type="entry name" value="ABC_TRANSPORTER_2"/>
    <property type="match status" value="1"/>
</dbReference>
<reference evidence="7 8" key="1">
    <citation type="submission" date="2018-01" db="EMBL/GenBank/DDBJ databases">
        <title>Draft genome sequences of six Vibrio diazotrophicus strains isolated from deep-sea sediments of the Baltic Sea.</title>
        <authorList>
            <person name="Castillo D."/>
            <person name="Vandieken V."/>
            <person name="Chiang O."/>
            <person name="Middelboe M."/>
        </authorList>
    </citation>
    <scope>NUCLEOTIDE SEQUENCE [LARGE SCALE GENOMIC DNA]</scope>
    <source>
        <strain evidence="7 8">60.27F</strain>
    </source>
</reference>
<dbReference type="Proteomes" id="UP000236449">
    <property type="component" value="Unassembled WGS sequence"/>
</dbReference>
<dbReference type="GO" id="GO:0005524">
    <property type="term" value="F:ATP binding"/>
    <property type="evidence" value="ECO:0007669"/>
    <property type="project" value="UniProtKB-KW"/>
</dbReference>
<dbReference type="SUPFAM" id="SSF52540">
    <property type="entry name" value="P-loop containing nucleoside triphosphate hydrolases"/>
    <property type="match status" value="1"/>
</dbReference>
<feature type="domain" description="ABC transporter" evidence="6">
    <location>
        <begin position="5"/>
        <end position="237"/>
    </location>
</feature>
<keyword evidence="4" id="KW-0067">ATP-binding</keyword>
<keyword evidence="3" id="KW-0547">Nucleotide-binding</keyword>